<accession>A0A7W6BXJ4</accession>
<comment type="caution">
    <text evidence="2">The sequence shown here is derived from an EMBL/GenBank/DDBJ whole genome shotgun (WGS) entry which is preliminary data.</text>
</comment>
<proteinExistence type="predicted"/>
<dbReference type="Pfam" id="PF13481">
    <property type="entry name" value="AAA_25"/>
    <property type="match status" value="1"/>
</dbReference>
<reference evidence="2 3" key="1">
    <citation type="submission" date="2020-08" db="EMBL/GenBank/DDBJ databases">
        <title>Genomic Encyclopedia of Type Strains, Phase IV (KMG-IV): sequencing the most valuable type-strain genomes for metagenomic binning, comparative biology and taxonomic classification.</title>
        <authorList>
            <person name="Goeker M."/>
        </authorList>
    </citation>
    <scope>NUCLEOTIDE SEQUENCE [LARGE SCALE GENOMIC DNA]</scope>
    <source>
        <strain evidence="2 3">DSM 25024</strain>
    </source>
</reference>
<evidence type="ECO:0000313" key="3">
    <source>
        <dbReference type="Proteomes" id="UP000531216"/>
    </source>
</evidence>
<dbReference type="InterPro" id="IPR003593">
    <property type="entry name" value="AAA+_ATPase"/>
</dbReference>
<name>A0A7W6BXJ4_9HYPH</name>
<dbReference type="EMBL" id="JACIDO010000005">
    <property type="protein sequence ID" value="MBB3936550.1"/>
    <property type="molecule type" value="Genomic_DNA"/>
</dbReference>
<evidence type="ECO:0000259" key="1">
    <source>
        <dbReference type="SMART" id="SM00382"/>
    </source>
</evidence>
<feature type="domain" description="AAA+ ATPase" evidence="1">
    <location>
        <begin position="145"/>
        <end position="343"/>
    </location>
</feature>
<protein>
    <recommendedName>
        <fullName evidence="1">AAA+ ATPase domain-containing protein</fullName>
    </recommendedName>
</protein>
<sequence length="501" mass="53236">MSQPKLPGNWQRIAQVVPYEGDDLQTAQQEVVRQLPSIKVAVDNGWEILINVASSSEYERGSQRTIITVKVEFWANGTLLYAQTAFDLANAIDIAKIYAARLPNAYVIFGSGANVPRALALTSARDLLSNVPPALTWHVPGLMPAGQVTLLSGDGGTGKSLVALQLAAATAAGRSWLGLQPATGGALVVSAEDDEDEIHRRLTSICNAEGIGDAELEELHVHSLVGEDPLLGVLNPDTRSIEPTPLFLTLERAVRDLRPALLVLDTLADLFGGDENVRSQARQFVGLLRSLTMGGETTVLCLAHPSVAGINSGTGSSGSTGWSNSVRSRLYLERVMEWRGKGDNRRFVEPNPNARLLTTKKANYGPSGGAISLRWNNGVMERQELPVIENIPLLSVKETSEETAARVDVKFLELLAAFTAEGRNVSPSPSAAYGPALFAKHGHADGIKKTAFVASLRRLLDAGRVVVEAYGPPSRGTRRLLIAADGGGADGAAPPADVGAD</sequence>
<dbReference type="AlphaFoldDB" id="A0A7W6BXJ4"/>
<dbReference type="RefSeq" id="WP_090966693.1">
    <property type="nucleotide sequence ID" value="NZ_FOOA01000035.1"/>
</dbReference>
<dbReference type="Proteomes" id="UP000531216">
    <property type="component" value="Unassembled WGS sequence"/>
</dbReference>
<dbReference type="Gene3D" id="3.40.50.300">
    <property type="entry name" value="P-loop containing nucleotide triphosphate hydrolases"/>
    <property type="match status" value="1"/>
</dbReference>
<dbReference type="InterPro" id="IPR027417">
    <property type="entry name" value="P-loop_NTPase"/>
</dbReference>
<gene>
    <name evidence="2" type="ORF">GGR05_002704</name>
</gene>
<evidence type="ECO:0000313" key="2">
    <source>
        <dbReference type="EMBL" id="MBB3936550.1"/>
    </source>
</evidence>
<dbReference type="OrthoDB" id="1496333at2"/>
<dbReference type="SMART" id="SM00382">
    <property type="entry name" value="AAA"/>
    <property type="match status" value="1"/>
</dbReference>
<keyword evidence="3" id="KW-1185">Reference proteome</keyword>
<organism evidence="2 3">
    <name type="scientific">Aureimonas phyllosphaerae</name>
    <dbReference type="NCBI Taxonomy" id="1166078"/>
    <lineage>
        <taxon>Bacteria</taxon>
        <taxon>Pseudomonadati</taxon>
        <taxon>Pseudomonadota</taxon>
        <taxon>Alphaproteobacteria</taxon>
        <taxon>Hyphomicrobiales</taxon>
        <taxon>Aurantimonadaceae</taxon>
        <taxon>Aureimonas</taxon>
    </lineage>
</organism>
<dbReference type="SUPFAM" id="SSF52540">
    <property type="entry name" value="P-loop containing nucleoside triphosphate hydrolases"/>
    <property type="match status" value="1"/>
</dbReference>